<dbReference type="InterPro" id="IPR036834">
    <property type="entry name" value="Bcl-2-like_sf"/>
</dbReference>
<feature type="non-terminal residue" evidence="9">
    <location>
        <position position="192"/>
    </location>
</feature>
<keyword evidence="10" id="KW-1185">Reference proteome</keyword>
<dbReference type="Proteomes" id="UP000250572">
    <property type="component" value="Unassembled WGS sequence"/>
</dbReference>
<keyword evidence="6" id="KW-1000">Mitochondrion outer membrane</keyword>
<dbReference type="PANTHER" id="PTHR35447:SF1">
    <property type="entry name" value="BH3-INTERACTING DOMAIN DEATH AGONIST"/>
    <property type="match status" value="1"/>
</dbReference>
<accession>A0A315WBB3</accession>
<evidence type="ECO:0000313" key="10">
    <source>
        <dbReference type="Proteomes" id="UP000250572"/>
    </source>
</evidence>
<evidence type="ECO:0000256" key="7">
    <source>
        <dbReference type="ARBA" id="ARBA00023128"/>
    </source>
</evidence>
<dbReference type="EMBL" id="NHOQ01000086">
    <property type="protein sequence ID" value="PWA33127.1"/>
    <property type="molecule type" value="Genomic_DNA"/>
</dbReference>
<evidence type="ECO:0000256" key="2">
    <source>
        <dbReference type="ARBA" id="ARBA00004496"/>
    </source>
</evidence>
<evidence type="ECO:0000256" key="5">
    <source>
        <dbReference type="ARBA" id="ARBA00022703"/>
    </source>
</evidence>
<dbReference type="PANTHER" id="PTHR35447">
    <property type="entry name" value="BH3-INTERACTING DOMAIN DEATH AGONIST"/>
    <property type="match status" value="1"/>
</dbReference>
<sequence length="192" mass="21062">MGDLGFLADQQSAALVVYFFLQPDSKDLNYNKELCSKGNELIASREINDNGNQVEAEDHGELQTDGHLPGNITGCLEDILPLVGLPRPGGQQEVINIQAVAQELREIAAQFELQVVARAAQNLTRNISESPSELGNHLVNEVERLLREVSLKDLPQEQVVVALTLTLVKGVCIQAPRLLKGLFDTAVRFICH</sequence>
<comment type="caution">
    <text evidence="9">The sequence shown here is derived from an EMBL/GenBank/DDBJ whole genome shotgun (WGS) entry which is preliminary data.</text>
</comment>
<dbReference type="Pfam" id="PF06393">
    <property type="entry name" value="BID"/>
    <property type="match status" value="1"/>
</dbReference>
<evidence type="ECO:0000256" key="8">
    <source>
        <dbReference type="ARBA" id="ARBA00023136"/>
    </source>
</evidence>
<dbReference type="Gene3D" id="1.10.437.10">
    <property type="entry name" value="Blc2-like"/>
    <property type="match status" value="1"/>
</dbReference>
<evidence type="ECO:0000256" key="1">
    <source>
        <dbReference type="ARBA" id="ARBA00004294"/>
    </source>
</evidence>
<dbReference type="GO" id="GO:2001244">
    <property type="term" value="P:positive regulation of intrinsic apoptotic signaling pathway"/>
    <property type="evidence" value="ECO:0007669"/>
    <property type="project" value="TreeGrafter"/>
</dbReference>
<reference evidence="9 10" key="1">
    <citation type="journal article" date="2018" name="G3 (Bethesda)">
        <title>A High-Quality Reference Genome for the Invasive Mosquitofish Gambusia affinis Using a Chicago Library.</title>
        <authorList>
            <person name="Hoffberg S.L."/>
            <person name="Troendle N.J."/>
            <person name="Glenn T.C."/>
            <person name="Mahmud O."/>
            <person name="Louha S."/>
            <person name="Chalopin D."/>
            <person name="Bennetzen J.L."/>
            <person name="Mauricio R."/>
        </authorList>
    </citation>
    <scope>NUCLEOTIDE SEQUENCE [LARGE SCALE GENOMIC DNA]</scope>
    <source>
        <strain evidence="9">NE01/NJP1002.9</strain>
        <tissue evidence="9">Muscle</tissue>
    </source>
</reference>
<organism evidence="9 10">
    <name type="scientific">Gambusia affinis</name>
    <name type="common">Western mosquitofish</name>
    <name type="synonym">Heterandria affinis</name>
    <dbReference type="NCBI Taxonomy" id="33528"/>
    <lineage>
        <taxon>Eukaryota</taxon>
        <taxon>Metazoa</taxon>
        <taxon>Chordata</taxon>
        <taxon>Craniata</taxon>
        <taxon>Vertebrata</taxon>
        <taxon>Euteleostomi</taxon>
        <taxon>Actinopterygii</taxon>
        <taxon>Neopterygii</taxon>
        <taxon>Teleostei</taxon>
        <taxon>Neoteleostei</taxon>
        <taxon>Acanthomorphata</taxon>
        <taxon>Ovalentaria</taxon>
        <taxon>Atherinomorphae</taxon>
        <taxon>Cyprinodontiformes</taxon>
        <taxon>Poeciliidae</taxon>
        <taxon>Poeciliinae</taxon>
        <taxon>Gambusia</taxon>
    </lineage>
</organism>
<dbReference type="InterPro" id="IPR010479">
    <property type="entry name" value="BID"/>
</dbReference>
<protein>
    <recommendedName>
        <fullName evidence="3">BH3-interacting domain death agonist</fullName>
    </recommendedName>
</protein>
<dbReference type="GO" id="GO:0005741">
    <property type="term" value="C:mitochondrial outer membrane"/>
    <property type="evidence" value="ECO:0007669"/>
    <property type="project" value="UniProtKB-SubCell"/>
</dbReference>
<evidence type="ECO:0000256" key="3">
    <source>
        <dbReference type="ARBA" id="ARBA00015802"/>
    </source>
</evidence>
<gene>
    <name evidence="9" type="ORF">CCH79_00013019</name>
</gene>
<keyword evidence="5" id="KW-0053">Apoptosis</keyword>
<evidence type="ECO:0000256" key="6">
    <source>
        <dbReference type="ARBA" id="ARBA00022787"/>
    </source>
</evidence>
<keyword evidence="4" id="KW-0963">Cytoplasm</keyword>
<dbReference type="GO" id="GO:0008637">
    <property type="term" value="P:apoptotic mitochondrial changes"/>
    <property type="evidence" value="ECO:0007669"/>
    <property type="project" value="TreeGrafter"/>
</dbReference>
<dbReference type="GO" id="GO:0090200">
    <property type="term" value="P:positive regulation of release of cytochrome c from mitochondria"/>
    <property type="evidence" value="ECO:0007669"/>
    <property type="project" value="TreeGrafter"/>
</dbReference>
<evidence type="ECO:0000256" key="4">
    <source>
        <dbReference type="ARBA" id="ARBA00022490"/>
    </source>
</evidence>
<keyword evidence="8" id="KW-0472">Membrane</keyword>
<dbReference type="GO" id="GO:0005829">
    <property type="term" value="C:cytosol"/>
    <property type="evidence" value="ECO:0007669"/>
    <property type="project" value="TreeGrafter"/>
</dbReference>
<evidence type="ECO:0000313" key="9">
    <source>
        <dbReference type="EMBL" id="PWA33127.1"/>
    </source>
</evidence>
<keyword evidence="7" id="KW-0496">Mitochondrion</keyword>
<name>A0A315WBB3_GAMAF</name>
<comment type="subcellular location">
    <subcellularLocation>
        <location evidence="2">Cytoplasm</location>
    </subcellularLocation>
    <subcellularLocation>
        <location evidence="1">Mitochondrion outer membrane</location>
    </subcellularLocation>
</comment>
<dbReference type="SUPFAM" id="SSF56854">
    <property type="entry name" value="Bcl-2 inhibitors of programmed cell death"/>
    <property type="match status" value="1"/>
</dbReference>
<dbReference type="GO" id="GO:2001238">
    <property type="term" value="P:positive regulation of extrinsic apoptotic signaling pathway"/>
    <property type="evidence" value="ECO:0007669"/>
    <property type="project" value="TreeGrafter"/>
</dbReference>
<dbReference type="AlphaFoldDB" id="A0A315WBB3"/>
<proteinExistence type="predicted"/>